<sequence>MIIRTATIDDLPQIAAVESECFPPAEAATKEEFADRLVHYANHFWLMFDEQNDNKLVAFVDGFVTNGPDLTDEMYEKASMHDESGAWQMIFGVNTIPSYRRRGLAGELLERAIEDARKQGRKGLVLTCKDALIHYYAKFGFQNEGVTDKSVHGDAVWNQMRLTFITGVNRN</sequence>
<proteinExistence type="predicted"/>
<keyword evidence="2" id="KW-0012">Acyltransferase</keyword>
<dbReference type="Pfam" id="PF00583">
    <property type="entry name" value="Acetyltransf_1"/>
    <property type="match status" value="1"/>
</dbReference>
<dbReference type="EMBL" id="VUMS01000002">
    <property type="protein sequence ID" value="MST65468.1"/>
    <property type="molecule type" value="Genomic_DNA"/>
</dbReference>
<dbReference type="SUPFAM" id="SSF55729">
    <property type="entry name" value="Acyl-CoA N-acyltransferases (Nat)"/>
    <property type="match status" value="1"/>
</dbReference>
<evidence type="ECO:0000256" key="2">
    <source>
        <dbReference type="ARBA" id="ARBA00023315"/>
    </source>
</evidence>
<dbReference type="PANTHER" id="PTHR10908">
    <property type="entry name" value="SEROTONIN N-ACETYLTRANSFERASE"/>
    <property type="match status" value="1"/>
</dbReference>
<feature type="domain" description="N-acetyltransferase" evidence="3">
    <location>
        <begin position="1"/>
        <end position="163"/>
    </location>
</feature>
<comment type="caution">
    <text evidence="4">The sequence shown here is derived from an EMBL/GenBank/DDBJ whole genome shotgun (WGS) entry which is preliminary data.</text>
</comment>
<reference evidence="4 5" key="1">
    <citation type="submission" date="2019-08" db="EMBL/GenBank/DDBJ databases">
        <title>In-depth cultivation of the pig gut microbiome towards novel bacterial diversity and tailored functional studies.</title>
        <authorList>
            <person name="Wylensek D."/>
            <person name="Hitch T.C.A."/>
            <person name="Clavel T."/>
        </authorList>
    </citation>
    <scope>NUCLEOTIDE SEQUENCE [LARGE SCALE GENOMIC DNA]</scope>
    <source>
        <strain evidence="4 5">BSM-380-WT-5A</strain>
    </source>
</reference>
<dbReference type="InterPro" id="IPR016181">
    <property type="entry name" value="Acyl_CoA_acyltransferase"/>
</dbReference>
<dbReference type="PANTHER" id="PTHR10908:SF0">
    <property type="entry name" value="SEROTONIN N-ACETYLTRANSFERASE"/>
    <property type="match status" value="1"/>
</dbReference>
<dbReference type="Gene3D" id="3.40.630.30">
    <property type="match status" value="1"/>
</dbReference>
<gene>
    <name evidence="4" type="ORF">FYJ57_01655</name>
</gene>
<accession>A0A7X2TJK5</accession>
<dbReference type="AlphaFoldDB" id="A0A7X2TJK5"/>
<keyword evidence="1 4" id="KW-0808">Transferase</keyword>
<dbReference type="PROSITE" id="PS51186">
    <property type="entry name" value="GNAT"/>
    <property type="match status" value="1"/>
</dbReference>
<name>A0A7X2TJK5_9FIRM</name>
<dbReference type="CDD" id="cd04301">
    <property type="entry name" value="NAT_SF"/>
    <property type="match status" value="1"/>
</dbReference>
<organism evidence="4 5">
    <name type="scientific">Oliverpabstia intestinalis</name>
    <dbReference type="NCBI Taxonomy" id="2606633"/>
    <lineage>
        <taxon>Bacteria</taxon>
        <taxon>Bacillati</taxon>
        <taxon>Bacillota</taxon>
        <taxon>Clostridia</taxon>
        <taxon>Lachnospirales</taxon>
        <taxon>Lachnospiraceae</taxon>
        <taxon>Oliverpabstia</taxon>
    </lineage>
</organism>
<dbReference type="RefSeq" id="WP_154431286.1">
    <property type="nucleotide sequence ID" value="NZ_VUMS01000002.1"/>
</dbReference>
<evidence type="ECO:0000256" key="1">
    <source>
        <dbReference type="ARBA" id="ARBA00022679"/>
    </source>
</evidence>
<dbReference type="Proteomes" id="UP000440513">
    <property type="component" value="Unassembled WGS sequence"/>
</dbReference>
<evidence type="ECO:0000313" key="4">
    <source>
        <dbReference type="EMBL" id="MST65468.1"/>
    </source>
</evidence>
<dbReference type="InterPro" id="IPR051635">
    <property type="entry name" value="SNAT-like"/>
</dbReference>
<dbReference type="InterPro" id="IPR000182">
    <property type="entry name" value="GNAT_dom"/>
</dbReference>
<evidence type="ECO:0000259" key="3">
    <source>
        <dbReference type="PROSITE" id="PS51186"/>
    </source>
</evidence>
<keyword evidence="5" id="KW-1185">Reference proteome</keyword>
<dbReference type="GO" id="GO:0008080">
    <property type="term" value="F:N-acetyltransferase activity"/>
    <property type="evidence" value="ECO:0007669"/>
    <property type="project" value="UniProtKB-ARBA"/>
</dbReference>
<protein>
    <submittedName>
        <fullName evidence="4">GNAT family N-acetyltransferase</fullName>
    </submittedName>
</protein>
<evidence type="ECO:0000313" key="5">
    <source>
        <dbReference type="Proteomes" id="UP000440513"/>
    </source>
</evidence>